<evidence type="ECO:0008006" key="4">
    <source>
        <dbReference type="Google" id="ProtNLM"/>
    </source>
</evidence>
<accession>A0A6C0ITD6</accession>
<evidence type="ECO:0000256" key="2">
    <source>
        <dbReference type="ARBA" id="ARBA00022737"/>
    </source>
</evidence>
<name>A0A6C0ITD6_9ZZZZ</name>
<dbReference type="EMBL" id="MN740245">
    <property type="protein sequence ID" value="QHT95666.1"/>
    <property type="molecule type" value="Genomic_DNA"/>
</dbReference>
<protein>
    <recommendedName>
        <fullName evidence="4">Leucine-rich repeat domain-containing protein</fullName>
    </recommendedName>
</protein>
<reference evidence="3" key="1">
    <citation type="journal article" date="2020" name="Nature">
        <title>Giant virus diversity and host interactions through global metagenomics.</title>
        <authorList>
            <person name="Schulz F."/>
            <person name="Roux S."/>
            <person name="Paez-Espino D."/>
            <person name="Jungbluth S."/>
            <person name="Walsh D.A."/>
            <person name="Denef V.J."/>
            <person name="McMahon K.D."/>
            <person name="Konstantinidis K.T."/>
            <person name="Eloe-Fadrosh E.A."/>
            <person name="Kyrpides N.C."/>
            <person name="Woyke T."/>
        </authorList>
    </citation>
    <scope>NUCLEOTIDE SEQUENCE</scope>
    <source>
        <strain evidence="3">GVMAG-M-3300024301-20</strain>
    </source>
</reference>
<dbReference type="Pfam" id="PF12799">
    <property type="entry name" value="LRR_4"/>
    <property type="match status" value="1"/>
</dbReference>
<sequence>MTDFNIETYINSLPDTTTKLNLVSRNLIYLPDLSKFKNLQELYCSNNQLTTFTYFAR</sequence>
<evidence type="ECO:0000313" key="3">
    <source>
        <dbReference type="EMBL" id="QHT95666.1"/>
    </source>
</evidence>
<organism evidence="3">
    <name type="scientific">viral metagenome</name>
    <dbReference type="NCBI Taxonomy" id="1070528"/>
    <lineage>
        <taxon>unclassified sequences</taxon>
        <taxon>metagenomes</taxon>
        <taxon>organismal metagenomes</taxon>
    </lineage>
</organism>
<dbReference type="AlphaFoldDB" id="A0A6C0ITD6"/>
<dbReference type="InterPro" id="IPR025875">
    <property type="entry name" value="Leu-rich_rpt_4"/>
</dbReference>
<proteinExistence type="predicted"/>
<dbReference type="InterPro" id="IPR032675">
    <property type="entry name" value="LRR_dom_sf"/>
</dbReference>
<dbReference type="Gene3D" id="3.80.10.10">
    <property type="entry name" value="Ribonuclease Inhibitor"/>
    <property type="match status" value="1"/>
</dbReference>
<keyword evidence="1" id="KW-0433">Leucine-rich repeat</keyword>
<evidence type="ECO:0000256" key="1">
    <source>
        <dbReference type="ARBA" id="ARBA00022614"/>
    </source>
</evidence>
<keyword evidence="2" id="KW-0677">Repeat</keyword>
<dbReference type="SUPFAM" id="SSF52058">
    <property type="entry name" value="L domain-like"/>
    <property type="match status" value="1"/>
</dbReference>